<dbReference type="AlphaFoldDB" id="A0A7L7KNP3"/>
<dbReference type="NCBIfam" id="TIGR00229">
    <property type="entry name" value="sensory_box"/>
    <property type="match status" value="1"/>
</dbReference>
<evidence type="ECO:0000313" key="4">
    <source>
        <dbReference type="Proteomes" id="UP000514720"/>
    </source>
</evidence>
<dbReference type="SMART" id="SM00091">
    <property type="entry name" value="PAS"/>
    <property type="match status" value="1"/>
</dbReference>
<evidence type="ECO:0000313" key="3">
    <source>
        <dbReference type="EMBL" id="QMS84257.1"/>
    </source>
</evidence>
<dbReference type="InterPro" id="IPR029787">
    <property type="entry name" value="Nucleotide_cyclase"/>
</dbReference>
<dbReference type="KEGG" id="xcl:G4Z02_00380"/>
<dbReference type="InterPro" id="IPR043128">
    <property type="entry name" value="Rev_trsase/Diguanyl_cyclase"/>
</dbReference>
<dbReference type="Gene3D" id="3.30.450.20">
    <property type="entry name" value="PAS domain"/>
    <property type="match status" value="1"/>
</dbReference>
<dbReference type="Pfam" id="PF13426">
    <property type="entry name" value="PAS_9"/>
    <property type="match status" value="1"/>
</dbReference>
<feature type="domain" description="GGDEF" evidence="2">
    <location>
        <begin position="165"/>
        <end position="296"/>
    </location>
</feature>
<dbReference type="InterPro" id="IPR000160">
    <property type="entry name" value="GGDEF_dom"/>
</dbReference>
<dbReference type="PROSITE" id="PS50112">
    <property type="entry name" value="PAS"/>
    <property type="match status" value="1"/>
</dbReference>
<dbReference type="InterPro" id="IPR052163">
    <property type="entry name" value="DGC-Regulatory_Protein"/>
</dbReference>
<evidence type="ECO:0000259" key="2">
    <source>
        <dbReference type="PROSITE" id="PS50887"/>
    </source>
</evidence>
<keyword evidence="4" id="KW-1185">Reference proteome</keyword>
<dbReference type="CDD" id="cd01949">
    <property type="entry name" value="GGDEF"/>
    <property type="match status" value="1"/>
</dbReference>
<organism evidence="3 4">
    <name type="scientific">Candidatus Xianfuyuplasma coldseepsis</name>
    <dbReference type="NCBI Taxonomy" id="2782163"/>
    <lineage>
        <taxon>Bacteria</taxon>
        <taxon>Bacillati</taxon>
        <taxon>Mycoplasmatota</taxon>
        <taxon>Mollicutes</taxon>
        <taxon>Candidatus Izemoplasmatales</taxon>
        <taxon>Candidatus Izemoplasmataceae</taxon>
        <taxon>Candidatus Xianfuyuplasma</taxon>
    </lineage>
</organism>
<dbReference type="FunFam" id="3.30.70.270:FF:000001">
    <property type="entry name" value="Diguanylate cyclase domain protein"/>
    <property type="match status" value="1"/>
</dbReference>
<dbReference type="InterPro" id="IPR000014">
    <property type="entry name" value="PAS"/>
</dbReference>
<dbReference type="PANTHER" id="PTHR46663">
    <property type="entry name" value="DIGUANYLATE CYCLASE DGCT-RELATED"/>
    <property type="match status" value="1"/>
</dbReference>
<dbReference type="PROSITE" id="PS50887">
    <property type="entry name" value="GGDEF"/>
    <property type="match status" value="1"/>
</dbReference>
<accession>A0A7L7KNP3</accession>
<feature type="domain" description="PAS" evidence="1">
    <location>
        <begin position="1"/>
        <end position="44"/>
    </location>
</feature>
<sequence>MNALELLDQLFEAAYIVDEERTIVYCNSVFEKITGFSQDEIVGKHCYDNILRHVTESGVQLCHNGCPLQDTVMHDRINTAKVYLHHKKGYRVPVKVRTIPFVDEDTSKRMGIEIFTDYIEEAKIYQENRALKKNAMTDELTQVFNRQFIEYQLITCIQEYSTFGTPLGVLFIDIDHFKQVNDTYGHDVGDNVLKTVARTIALNLRREDYVGRYGGEEFIVILRDVNEIEMHNVAEKLRTLIRNTTTEINDESLIQVTVSIGASFYQQGLSKEAFIKQADSRMYQAKVNGRNQVVSK</sequence>
<dbReference type="NCBIfam" id="TIGR00254">
    <property type="entry name" value="GGDEF"/>
    <property type="match status" value="1"/>
</dbReference>
<dbReference type="PANTHER" id="PTHR46663:SF4">
    <property type="entry name" value="DIGUANYLATE CYCLASE DGCT-RELATED"/>
    <property type="match status" value="1"/>
</dbReference>
<proteinExistence type="predicted"/>
<dbReference type="CDD" id="cd00130">
    <property type="entry name" value="PAS"/>
    <property type="match status" value="1"/>
</dbReference>
<protein>
    <submittedName>
        <fullName evidence="3">Sensor domain-containing diguanylate cyclase</fullName>
    </submittedName>
</protein>
<gene>
    <name evidence="3" type="ORF">G4Z02_00380</name>
</gene>
<dbReference type="Gene3D" id="3.30.70.270">
    <property type="match status" value="1"/>
</dbReference>
<dbReference type="Pfam" id="PF00990">
    <property type="entry name" value="GGDEF"/>
    <property type="match status" value="1"/>
</dbReference>
<name>A0A7L7KNP3_9MOLU</name>
<dbReference type="SMART" id="SM00267">
    <property type="entry name" value="GGDEF"/>
    <property type="match status" value="1"/>
</dbReference>
<dbReference type="InterPro" id="IPR035965">
    <property type="entry name" value="PAS-like_dom_sf"/>
</dbReference>
<evidence type="ECO:0000259" key="1">
    <source>
        <dbReference type="PROSITE" id="PS50112"/>
    </source>
</evidence>
<dbReference type="RefSeq" id="WP_258877866.1">
    <property type="nucleotide sequence ID" value="NZ_CP048914.1"/>
</dbReference>
<reference evidence="3 4" key="1">
    <citation type="submission" date="2020-02" db="EMBL/GenBank/DDBJ databases">
        <authorList>
            <person name="Zheng R.K."/>
            <person name="Sun C.M."/>
        </authorList>
    </citation>
    <scope>NUCLEOTIDE SEQUENCE [LARGE SCALE GENOMIC DNA]</scope>
    <source>
        <strain evidence="4">zrk13</strain>
    </source>
</reference>
<dbReference type="SUPFAM" id="SSF55073">
    <property type="entry name" value="Nucleotide cyclase"/>
    <property type="match status" value="1"/>
</dbReference>
<dbReference type="SUPFAM" id="SSF55785">
    <property type="entry name" value="PYP-like sensor domain (PAS domain)"/>
    <property type="match status" value="1"/>
</dbReference>
<dbReference type="EMBL" id="CP048914">
    <property type="protein sequence ID" value="QMS84257.1"/>
    <property type="molecule type" value="Genomic_DNA"/>
</dbReference>
<dbReference type="Proteomes" id="UP000514720">
    <property type="component" value="Chromosome"/>
</dbReference>